<sequence length="83" mass="9291">MFGTIILAILAIINKYYHINLLLSRKMCAVPGFPGNQVLVLIGSEVGRGKSSFPYRGRLLISNIQNIQKLLDNIDLICYINQV</sequence>
<dbReference type="AlphaFoldDB" id="A0A1J5DZ67"/>
<gene>
    <name evidence="1" type="ORF">AUJ95_08895</name>
</gene>
<accession>A0A1J5DZ67</accession>
<organism evidence="1 2">
    <name type="scientific">Candidatus Desantisbacteria bacterium CG2_30_40_21</name>
    <dbReference type="NCBI Taxonomy" id="1817895"/>
    <lineage>
        <taxon>Bacteria</taxon>
        <taxon>Candidatus Desantisiibacteriota</taxon>
    </lineage>
</organism>
<name>A0A1J5DZ67_9BACT</name>
<dbReference type="Proteomes" id="UP000183085">
    <property type="component" value="Unassembled WGS sequence"/>
</dbReference>
<reference evidence="1 2" key="1">
    <citation type="journal article" date="2016" name="Environ. Microbiol.">
        <title>Genomic resolution of a cold subsurface aquifer community provides metabolic insights for novel microbes adapted to high CO concentrations.</title>
        <authorList>
            <person name="Probst A.J."/>
            <person name="Castelle C.J."/>
            <person name="Singh A."/>
            <person name="Brown C.T."/>
            <person name="Anantharaman K."/>
            <person name="Sharon I."/>
            <person name="Hug L.A."/>
            <person name="Burstein D."/>
            <person name="Emerson J.B."/>
            <person name="Thomas B.C."/>
            <person name="Banfield J.F."/>
        </authorList>
    </citation>
    <scope>NUCLEOTIDE SEQUENCE [LARGE SCALE GENOMIC DNA]</scope>
    <source>
        <strain evidence="1">CG2_30_40_21</strain>
    </source>
</reference>
<evidence type="ECO:0000313" key="2">
    <source>
        <dbReference type="Proteomes" id="UP000183085"/>
    </source>
</evidence>
<dbReference type="EMBL" id="MNYI01000230">
    <property type="protein sequence ID" value="OIP36959.1"/>
    <property type="molecule type" value="Genomic_DNA"/>
</dbReference>
<protein>
    <submittedName>
        <fullName evidence="1">Uncharacterized protein</fullName>
    </submittedName>
</protein>
<evidence type="ECO:0000313" key="1">
    <source>
        <dbReference type="EMBL" id="OIP36959.1"/>
    </source>
</evidence>
<proteinExistence type="predicted"/>
<comment type="caution">
    <text evidence="1">The sequence shown here is derived from an EMBL/GenBank/DDBJ whole genome shotgun (WGS) entry which is preliminary data.</text>
</comment>